<keyword evidence="1" id="KW-0472">Membrane</keyword>
<dbReference type="Gene3D" id="3.40.50.1820">
    <property type="entry name" value="alpha/beta hydrolase"/>
    <property type="match status" value="1"/>
</dbReference>
<accession>A0AAN7SBX5</accession>
<dbReference type="PANTHER" id="PTHR12277:SF194">
    <property type="entry name" value="FI04476P"/>
    <property type="match status" value="1"/>
</dbReference>
<dbReference type="Pfam" id="PF00561">
    <property type="entry name" value="Abhydrolase_1"/>
    <property type="match status" value="1"/>
</dbReference>
<evidence type="ECO:0000313" key="3">
    <source>
        <dbReference type="EMBL" id="KAK4872834.1"/>
    </source>
</evidence>
<sequence>MYSKCDFAVWDLDTAGDVNKSRFRLIHFLQTGGRLSSKTNEVRVTWCNDNCTSVRTLKPYHCRNTHRMGEKGRLTLTTSIVCIMPYVFIFTGVLITLYVWNVILLSTLKLLLGVFAVIFIIGPLVYKSSYRIQRSTIFLNYVTVPLQPNVSNPSKCGIKGVLNFYLTTNDDVKLGVWHIVPEDLIEESTNQDESYYKSLLSNGRDIIIYNHGNAGNRSAPHRLELYEVLRRHFHVITFDYRSYGDSSNIPPCEMGAVRDSMYVYKWVRELTESNIYIWGHSLGTAISTHMLSLLTTAPNGLILESPFNNMRDEIGKHPIAFLFRSLPWFTYTVLNPVYDNNLRFKTDEHINNVHCPIMILHAKDDCIVPYNLGLKLYQDAQVNRRENQGKLYFRSFEATHKYGHKYICRAPELSTIIQQFVSECNVEKMRTSAL</sequence>
<dbReference type="PANTHER" id="PTHR12277">
    <property type="entry name" value="ALPHA/BETA HYDROLASE DOMAIN-CONTAINING PROTEIN"/>
    <property type="match status" value="1"/>
</dbReference>
<keyword evidence="1" id="KW-1133">Transmembrane helix</keyword>
<keyword evidence="1" id="KW-0812">Transmembrane</keyword>
<dbReference type="GO" id="GO:0004622">
    <property type="term" value="F:phosphatidylcholine lysophospholipase activity"/>
    <property type="evidence" value="ECO:0007669"/>
    <property type="project" value="TreeGrafter"/>
</dbReference>
<gene>
    <name evidence="3" type="ORF">RN001_014863</name>
</gene>
<keyword evidence="4" id="KW-1185">Reference proteome</keyword>
<dbReference type="SUPFAM" id="SSF53474">
    <property type="entry name" value="alpha/beta-Hydrolases"/>
    <property type="match status" value="1"/>
</dbReference>
<organism evidence="3 4">
    <name type="scientific">Aquatica leii</name>
    <dbReference type="NCBI Taxonomy" id="1421715"/>
    <lineage>
        <taxon>Eukaryota</taxon>
        <taxon>Metazoa</taxon>
        <taxon>Ecdysozoa</taxon>
        <taxon>Arthropoda</taxon>
        <taxon>Hexapoda</taxon>
        <taxon>Insecta</taxon>
        <taxon>Pterygota</taxon>
        <taxon>Neoptera</taxon>
        <taxon>Endopterygota</taxon>
        <taxon>Coleoptera</taxon>
        <taxon>Polyphaga</taxon>
        <taxon>Elateriformia</taxon>
        <taxon>Elateroidea</taxon>
        <taxon>Lampyridae</taxon>
        <taxon>Luciolinae</taxon>
        <taxon>Aquatica</taxon>
    </lineage>
</organism>
<protein>
    <recommendedName>
        <fullName evidence="2">AB hydrolase-1 domain-containing protein</fullName>
    </recommendedName>
</protein>
<evidence type="ECO:0000259" key="2">
    <source>
        <dbReference type="Pfam" id="PF00561"/>
    </source>
</evidence>
<dbReference type="EMBL" id="JARPUR010000007">
    <property type="protein sequence ID" value="KAK4872834.1"/>
    <property type="molecule type" value="Genomic_DNA"/>
</dbReference>
<dbReference type="InterPro" id="IPR000073">
    <property type="entry name" value="AB_hydrolase_1"/>
</dbReference>
<dbReference type="GO" id="GO:0006660">
    <property type="term" value="P:phosphatidylserine catabolic process"/>
    <property type="evidence" value="ECO:0007669"/>
    <property type="project" value="TreeGrafter"/>
</dbReference>
<name>A0AAN7SBX5_9COLE</name>
<dbReference type="Proteomes" id="UP001353858">
    <property type="component" value="Unassembled WGS sequence"/>
</dbReference>
<dbReference type="GO" id="GO:0047372">
    <property type="term" value="F:monoacylglycerol lipase activity"/>
    <property type="evidence" value="ECO:0007669"/>
    <property type="project" value="TreeGrafter"/>
</dbReference>
<feature type="domain" description="AB hydrolase-1" evidence="2">
    <location>
        <begin position="206"/>
        <end position="342"/>
    </location>
</feature>
<proteinExistence type="predicted"/>
<dbReference type="GO" id="GO:0052651">
    <property type="term" value="P:monoacylglycerol catabolic process"/>
    <property type="evidence" value="ECO:0007669"/>
    <property type="project" value="TreeGrafter"/>
</dbReference>
<feature type="transmembrane region" description="Helical" evidence="1">
    <location>
        <begin position="106"/>
        <end position="126"/>
    </location>
</feature>
<dbReference type="InterPro" id="IPR029058">
    <property type="entry name" value="AB_hydrolase_fold"/>
</dbReference>
<dbReference type="GO" id="GO:0005789">
    <property type="term" value="C:endoplasmic reticulum membrane"/>
    <property type="evidence" value="ECO:0007669"/>
    <property type="project" value="TreeGrafter"/>
</dbReference>
<reference evidence="4" key="1">
    <citation type="submission" date="2023-01" db="EMBL/GenBank/DDBJ databases">
        <title>Key to firefly adult light organ development and bioluminescence: homeobox transcription factors regulate luciferase expression and transportation to peroxisome.</title>
        <authorList>
            <person name="Fu X."/>
        </authorList>
    </citation>
    <scope>NUCLEOTIDE SEQUENCE [LARGE SCALE GENOMIC DNA]</scope>
</reference>
<dbReference type="AlphaFoldDB" id="A0AAN7SBX5"/>
<comment type="caution">
    <text evidence="3">The sequence shown here is derived from an EMBL/GenBank/DDBJ whole genome shotgun (WGS) entry which is preliminary data.</text>
</comment>
<evidence type="ECO:0000256" key="1">
    <source>
        <dbReference type="SAM" id="Phobius"/>
    </source>
</evidence>
<evidence type="ECO:0000313" key="4">
    <source>
        <dbReference type="Proteomes" id="UP001353858"/>
    </source>
</evidence>
<feature type="transmembrane region" description="Helical" evidence="1">
    <location>
        <begin position="74"/>
        <end position="100"/>
    </location>
</feature>